<protein>
    <submittedName>
        <fullName evidence="2">Uncharacterized protein</fullName>
    </submittedName>
</protein>
<keyword evidence="3" id="KW-1185">Reference proteome</keyword>
<accession>A0A158KT90</accession>
<feature type="signal peptide" evidence="1">
    <location>
        <begin position="1"/>
        <end position="21"/>
    </location>
</feature>
<evidence type="ECO:0000313" key="2">
    <source>
        <dbReference type="EMBL" id="SAL84396.1"/>
    </source>
</evidence>
<evidence type="ECO:0000256" key="1">
    <source>
        <dbReference type="SAM" id="SignalP"/>
    </source>
</evidence>
<organism evidence="2 3">
    <name type="scientific">Caballeronia choica</name>
    <dbReference type="NCBI Taxonomy" id="326476"/>
    <lineage>
        <taxon>Bacteria</taxon>
        <taxon>Pseudomonadati</taxon>
        <taxon>Pseudomonadota</taxon>
        <taxon>Betaproteobacteria</taxon>
        <taxon>Burkholderiales</taxon>
        <taxon>Burkholderiaceae</taxon>
        <taxon>Caballeronia</taxon>
    </lineage>
</organism>
<proteinExistence type="predicted"/>
<sequence length="108" mass="11902">MKPPSIVMSIALLIAFGSPLADVQAASRIELAMLAPVDVSQSPVHNRRSVVNGDGIPGVMNLAPIIHGPSYFPTPWNDQGHGGEAHPYPRNQHFDLHLRDLQWREYSK</sequence>
<comment type="caution">
    <text evidence="2">The sequence shown here is derived from an EMBL/GenBank/DDBJ whole genome shotgun (WGS) entry which is preliminary data.</text>
</comment>
<dbReference type="AlphaFoldDB" id="A0A158KT90"/>
<dbReference type="Proteomes" id="UP000054770">
    <property type="component" value="Unassembled WGS sequence"/>
</dbReference>
<gene>
    <name evidence="2" type="ORF">AWB68_07286</name>
</gene>
<evidence type="ECO:0000313" key="3">
    <source>
        <dbReference type="Proteomes" id="UP000054770"/>
    </source>
</evidence>
<keyword evidence="1" id="KW-0732">Signal</keyword>
<dbReference type="EMBL" id="FCON02000159">
    <property type="protein sequence ID" value="SAL84396.1"/>
    <property type="molecule type" value="Genomic_DNA"/>
</dbReference>
<dbReference type="RefSeq" id="WP_125483159.1">
    <property type="nucleotide sequence ID" value="NZ_FCON02000159.1"/>
</dbReference>
<feature type="chain" id="PRO_5011118585" evidence="1">
    <location>
        <begin position="22"/>
        <end position="108"/>
    </location>
</feature>
<reference evidence="2" key="1">
    <citation type="submission" date="2016-01" db="EMBL/GenBank/DDBJ databases">
        <authorList>
            <person name="Peeters C."/>
        </authorList>
    </citation>
    <scope>NUCLEOTIDE SEQUENCE [LARGE SCALE GENOMIC DNA]</scope>
    <source>
        <strain evidence="2">LMG 22940</strain>
    </source>
</reference>
<name>A0A158KT90_9BURK</name>